<dbReference type="Gene3D" id="1.25.40.10">
    <property type="entry name" value="Tetratricopeptide repeat domain"/>
    <property type="match status" value="5"/>
</dbReference>
<dbReference type="InterPro" id="IPR032867">
    <property type="entry name" value="DYW_dom"/>
</dbReference>
<dbReference type="InterPro" id="IPR046848">
    <property type="entry name" value="E_motif"/>
</dbReference>
<dbReference type="FunFam" id="1.25.40.10:FF:001093">
    <property type="entry name" value="Pentatricopeptide repeat-containing protein At2g34400"/>
    <property type="match status" value="1"/>
</dbReference>
<evidence type="ECO:0000313" key="5">
    <source>
        <dbReference type="EMBL" id="KAJ8900312.1"/>
    </source>
</evidence>
<comment type="caution">
    <text evidence="5">The sequence shown here is derived from an EMBL/GenBank/DDBJ whole genome shotgun (WGS) entry which is preliminary data.</text>
</comment>
<dbReference type="Pfam" id="PF20430">
    <property type="entry name" value="Eplus_motif"/>
    <property type="match status" value="1"/>
</dbReference>
<dbReference type="GO" id="GO:0009451">
    <property type="term" value="P:RNA modification"/>
    <property type="evidence" value="ECO:0007669"/>
    <property type="project" value="InterPro"/>
</dbReference>
<protein>
    <recommendedName>
        <fullName evidence="4">DYW domain-containing protein</fullName>
    </recommendedName>
</protein>
<dbReference type="Pfam" id="PF20431">
    <property type="entry name" value="E_motif"/>
    <property type="match status" value="1"/>
</dbReference>
<dbReference type="SUPFAM" id="SSF48452">
    <property type="entry name" value="TPR-like"/>
    <property type="match status" value="1"/>
</dbReference>
<dbReference type="FunFam" id="1.25.40.10:FF:000452">
    <property type="entry name" value="pentatricopeptide repeat-containing protein At2g03880, mitochondrial"/>
    <property type="match status" value="1"/>
</dbReference>
<dbReference type="InterPro" id="IPR002885">
    <property type="entry name" value="PPR_rpt"/>
</dbReference>
<evidence type="ECO:0000256" key="3">
    <source>
        <dbReference type="PROSITE-ProRule" id="PRU00708"/>
    </source>
</evidence>
<dbReference type="GO" id="GO:0008270">
    <property type="term" value="F:zinc ion binding"/>
    <property type="evidence" value="ECO:0007669"/>
    <property type="project" value="InterPro"/>
</dbReference>
<proteinExistence type="inferred from homology"/>
<dbReference type="EMBL" id="JAIWQS010000008">
    <property type="protein sequence ID" value="KAJ8900312.1"/>
    <property type="molecule type" value="Genomic_DNA"/>
</dbReference>
<dbReference type="PROSITE" id="PS51375">
    <property type="entry name" value="PPR"/>
    <property type="match status" value="7"/>
</dbReference>
<feature type="repeat" description="PPR" evidence="3">
    <location>
        <begin position="201"/>
        <end position="235"/>
    </location>
</feature>
<evidence type="ECO:0000256" key="2">
    <source>
        <dbReference type="ARBA" id="ARBA00022737"/>
    </source>
</evidence>
<keyword evidence="2" id="KW-0677">Repeat</keyword>
<reference evidence="5 6" key="1">
    <citation type="submission" date="2021-09" db="EMBL/GenBank/DDBJ databases">
        <title>Genomic insights and catalytic innovation underlie evolution of tropane alkaloids biosynthesis.</title>
        <authorList>
            <person name="Wang Y.-J."/>
            <person name="Tian T."/>
            <person name="Huang J.-P."/>
            <person name="Huang S.-X."/>
        </authorList>
    </citation>
    <scope>NUCLEOTIDE SEQUENCE [LARGE SCALE GENOMIC DNA]</scope>
    <source>
        <strain evidence="5">KIB-2018</strain>
        <tissue evidence="5">Leaf</tissue>
    </source>
</reference>
<dbReference type="FunFam" id="1.25.40.10:FF:000344">
    <property type="entry name" value="Pentatricopeptide repeat-containing protein"/>
    <property type="match status" value="1"/>
</dbReference>
<accession>A0AAV8UG73</accession>
<dbReference type="PANTHER" id="PTHR47926:SF517">
    <property type="entry name" value="TETRATRICOPEPTIDE REPEAT-LIKE SUPERFAMILY PROTEIN"/>
    <property type="match status" value="1"/>
</dbReference>
<sequence>MRKVRILIRSRCFIRQIKTTQYLHSVAVAKSSAFCDWKVEFNRRLNGLSKLGRIQEARQMFDECPDKDEFAWNTMIAAYANAGRLTEADRLFREAKVKSSITWSGLISGYCRYGYENEAFELFCEMQLKGERPTQYTLGSVLRLCSETGSLQRGEQIHGFVTKTGFSENAFVVTALIDAYAKCKCVSEAEYLFEAVADRKNCAIWTAMLTGYAQNGESFSAIKCFQDMRAEGIESNQFTFPSILTACGAVAAPDFGVQVHGCIVKNGFDANIFVQSTLIDMYAKCRDLDSAKRVLECMEVDDEISWNSMIVGCARNGFGRETVSWFRKMHARNMKLDNFTYPSVLNSLAFMEDKENAVCVHCLIIKTGFGGFKLVSNALVDMYAKQGKLDCAFTVFNLMVERDVISWTSLVTGYAHNGAYEEAIKLFREMRVEGIHPDQIVIASVLSASAELTIIEFGLQVHAILIRSGLGSSLSVNNSLITMYAKCGGITDANQVFESMRTRDVISWTAMVVGYAQNGRGKDSVCFYDQMIAAGIRPDSVAFVGLLFACSHAGLVEKGRHYFDTMNKVYGIQPGPEHYACMIDLLARSGKLVEAQQLMSQMVVEPDATVWKALLAACRLHGELDLGEKAAKNLFELEPRNSVPYVMLSNMYSKACRWEDAARIRRLMRSRGIRKEPGCSWMEINGNVHTFFAEDRSHPLTADIYLKIEEIMMLIRKAGYVPDMNSALHDINDESKELGLSYHSEKLAVAFGILSLPRGAPIRIFKNLRVCGDCHTAMKCISNVYSRYIILRDSNCFHHFREGKCSCADYW</sequence>
<evidence type="ECO:0000313" key="6">
    <source>
        <dbReference type="Proteomes" id="UP001159364"/>
    </source>
</evidence>
<feature type="repeat" description="PPR" evidence="3">
    <location>
        <begin position="403"/>
        <end position="437"/>
    </location>
</feature>
<dbReference type="GO" id="GO:0003723">
    <property type="term" value="F:RNA binding"/>
    <property type="evidence" value="ECO:0007669"/>
    <property type="project" value="InterPro"/>
</dbReference>
<dbReference type="NCBIfam" id="TIGR00756">
    <property type="entry name" value="PPR"/>
    <property type="match status" value="7"/>
</dbReference>
<dbReference type="FunFam" id="1.25.40.10:FF:000073">
    <property type="entry name" value="Pentatricopeptide repeat-containing protein chloroplastic"/>
    <property type="match status" value="1"/>
</dbReference>
<dbReference type="Proteomes" id="UP001159364">
    <property type="component" value="Linkage Group LG08"/>
</dbReference>
<organism evidence="5 6">
    <name type="scientific">Erythroxylum novogranatense</name>
    <dbReference type="NCBI Taxonomy" id="1862640"/>
    <lineage>
        <taxon>Eukaryota</taxon>
        <taxon>Viridiplantae</taxon>
        <taxon>Streptophyta</taxon>
        <taxon>Embryophyta</taxon>
        <taxon>Tracheophyta</taxon>
        <taxon>Spermatophyta</taxon>
        <taxon>Magnoliopsida</taxon>
        <taxon>eudicotyledons</taxon>
        <taxon>Gunneridae</taxon>
        <taxon>Pentapetalae</taxon>
        <taxon>rosids</taxon>
        <taxon>fabids</taxon>
        <taxon>Malpighiales</taxon>
        <taxon>Erythroxylaceae</taxon>
        <taxon>Erythroxylum</taxon>
    </lineage>
</organism>
<dbReference type="PANTHER" id="PTHR47926">
    <property type="entry name" value="PENTATRICOPEPTIDE REPEAT-CONTAINING PROTEIN"/>
    <property type="match status" value="1"/>
</dbReference>
<name>A0AAV8UG73_9ROSI</name>
<dbReference type="AlphaFoldDB" id="A0AAV8UG73"/>
<keyword evidence="6" id="KW-1185">Reference proteome</keyword>
<dbReference type="Pfam" id="PF14432">
    <property type="entry name" value="DYW_deaminase"/>
    <property type="match status" value="1"/>
</dbReference>
<evidence type="ECO:0000256" key="1">
    <source>
        <dbReference type="ARBA" id="ARBA00006643"/>
    </source>
</evidence>
<dbReference type="Pfam" id="PF01535">
    <property type="entry name" value="PPR"/>
    <property type="match status" value="7"/>
</dbReference>
<dbReference type="InterPro" id="IPR011990">
    <property type="entry name" value="TPR-like_helical_dom_sf"/>
</dbReference>
<comment type="similarity">
    <text evidence="1">Belongs to the PPR family. PCMP-H subfamily.</text>
</comment>
<feature type="repeat" description="PPR" evidence="3">
    <location>
        <begin position="99"/>
        <end position="133"/>
    </location>
</feature>
<feature type="repeat" description="PPR" evidence="3">
    <location>
        <begin position="302"/>
        <end position="336"/>
    </location>
</feature>
<feature type="repeat" description="PPR" evidence="3">
    <location>
        <begin position="641"/>
        <end position="675"/>
    </location>
</feature>
<feature type="repeat" description="PPR" evidence="3">
    <location>
        <begin position="68"/>
        <end position="98"/>
    </location>
</feature>
<evidence type="ECO:0000259" key="4">
    <source>
        <dbReference type="Pfam" id="PF14432"/>
    </source>
</evidence>
<dbReference type="Pfam" id="PF13041">
    <property type="entry name" value="PPR_2"/>
    <property type="match status" value="4"/>
</dbReference>
<feature type="repeat" description="PPR" evidence="3">
    <location>
        <begin position="504"/>
        <end position="538"/>
    </location>
</feature>
<gene>
    <name evidence="5" type="ORF">K2173_024952</name>
</gene>
<feature type="domain" description="DYW" evidence="4">
    <location>
        <begin position="719"/>
        <end position="811"/>
    </location>
</feature>
<dbReference type="InterPro" id="IPR046960">
    <property type="entry name" value="PPR_At4g14850-like_plant"/>
</dbReference>
<dbReference type="InterPro" id="IPR046849">
    <property type="entry name" value="E2_motif"/>
</dbReference>